<dbReference type="InterPro" id="IPR019277">
    <property type="entry name" value="DUF2304"/>
</dbReference>
<protein>
    <submittedName>
        <fullName evidence="3">DUF2304 domain-containing protein</fullName>
    </submittedName>
</protein>
<dbReference type="AlphaFoldDB" id="A0A7S8IEZ5"/>
<keyword evidence="2" id="KW-0472">Membrane</keyword>
<keyword evidence="1" id="KW-0175">Coiled coil</keyword>
<keyword evidence="2" id="KW-1133">Transmembrane helix</keyword>
<proteinExistence type="predicted"/>
<feature type="coiled-coil region" evidence="1">
    <location>
        <begin position="95"/>
        <end position="122"/>
    </location>
</feature>
<evidence type="ECO:0000313" key="3">
    <source>
        <dbReference type="EMBL" id="QPC82979.1"/>
    </source>
</evidence>
<dbReference type="Pfam" id="PF10066">
    <property type="entry name" value="DUF2304"/>
    <property type="match status" value="1"/>
</dbReference>
<reference evidence="3 4" key="1">
    <citation type="submission" date="2020-02" db="EMBL/GenBank/DDBJ databases">
        <authorList>
            <person name="Zheng R.K."/>
            <person name="Sun C.M."/>
        </authorList>
    </citation>
    <scope>NUCLEOTIDE SEQUENCE [LARGE SCALE GENOMIC DNA]</scope>
    <source>
        <strain evidence="4">rifampicinis</strain>
    </source>
</reference>
<evidence type="ECO:0000256" key="1">
    <source>
        <dbReference type="SAM" id="Coils"/>
    </source>
</evidence>
<feature type="transmembrane region" description="Helical" evidence="2">
    <location>
        <begin position="35"/>
        <end position="62"/>
    </location>
</feature>
<evidence type="ECO:0000256" key="2">
    <source>
        <dbReference type="SAM" id="Phobius"/>
    </source>
</evidence>
<feature type="transmembrane region" description="Helical" evidence="2">
    <location>
        <begin position="6"/>
        <end position="23"/>
    </location>
</feature>
<dbReference type="Proteomes" id="UP000594468">
    <property type="component" value="Chromosome"/>
</dbReference>
<dbReference type="EMBL" id="CP062983">
    <property type="protein sequence ID" value="QPC82979.1"/>
    <property type="molecule type" value="Genomic_DNA"/>
</dbReference>
<dbReference type="KEGG" id="pmet:G4Y79_00980"/>
<keyword evidence="4" id="KW-1185">Reference proteome</keyword>
<organism evidence="3 4">
    <name type="scientific">Phototrophicus methaneseepsis</name>
    <dbReference type="NCBI Taxonomy" id="2710758"/>
    <lineage>
        <taxon>Bacteria</taxon>
        <taxon>Bacillati</taxon>
        <taxon>Chloroflexota</taxon>
        <taxon>Candidatus Thermofontia</taxon>
        <taxon>Phototrophicales</taxon>
        <taxon>Phototrophicaceae</taxon>
        <taxon>Phototrophicus</taxon>
    </lineage>
</organism>
<gene>
    <name evidence="3" type="ORF">G4Y79_00980</name>
</gene>
<accession>A0A7S8IEZ5</accession>
<name>A0A7S8IEZ5_9CHLR</name>
<dbReference type="RefSeq" id="WP_195171048.1">
    <property type="nucleotide sequence ID" value="NZ_CP062983.1"/>
</dbReference>
<keyword evidence="2" id="KW-0812">Transmembrane</keyword>
<sequence length="155" mass="17676">MERSIIFTVALSIAALLFVLELVRRRKLREEYSLLWLFTALVMIVVSVWRELLHGLATLFGIAYPPNLLFLLAALLTFLILLYYSVIITRLTHENKVIAQEVALLRYEIEQLRSEQANADKKPPATSAKVETLKLEASPLDTSQTYDLSSDDHDD</sequence>
<feature type="transmembrane region" description="Helical" evidence="2">
    <location>
        <begin position="68"/>
        <end position="86"/>
    </location>
</feature>
<evidence type="ECO:0000313" key="4">
    <source>
        <dbReference type="Proteomes" id="UP000594468"/>
    </source>
</evidence>